<feature type="domain" description="Methyltransferase type 11" evidence="2">
    <location>
        <begin position="73"/>
        <end position="164"/>
    </location>
</feature>
<dbReference type="Proteomes" id="UP001295444">
    <property type="component" value="Chromosome 07"/>
</dbReference>
<dbReference type="GO" id="GO:0032259">
    <property type="term" value="P:methylation"/>
    <property type="evidence" value="ECO:0007669"/>
    <property type="project" value="UniProtKB-KW"/>
</dbReference>
<dbReference type="Gene3D" id="3.40.50.150">
    <property type="entry name" value="Vaccinia Virus protein VP39"/>
    <property type="match status" value="1"/>
</dbReference>
<evidence type="ECO:0000256" key="1">
    <source>
        <dbReference type="SAM" id="Phobius"/>
    </source>
</evidence>
<evidence type="ECO:0000313" key="3">
    <source>
        <dbReference type="EMBL" id="CAH2306387.1"/>
    </source>
</evidence>
<dbReference type="InterPro" id="IPR051052">
    <property type="entry name" value="Diverse_substrate_MTase"/>
</dbReference>
<dbReference type="GO" id="GO:0008757">
    <property type="term" value="F:S-adenosylmethionine-dependent methyltransferase activity"/>
    <property type="evidence" value="ECO:0007669"/>
    <property type="project" value="InterPro"/>
</dbReference>
<dbReference type="AlphaFoldDB" id="A0AAD1SNJ6"/>
<dbReference type="EMBL" id="OW240918">
    <property type="protein sequence ID" value="CAH2306387.1"/>
    <property type="molecule type" value="Genomic_DNA"/>
</dbReference>
<keyword evidence="4" id="KW-1185">Reference proteome</keyword>
<gene>
    <name evidence="3" type="ORF">PECUL_23A027464</name>
</gene>
<sequence length="298" mass="33754">MSLIFSYMEEKLVYLSFQIIILFASGTITIIQHPQPGCHNPNITSNQPNVSLEKGLYLGQQVSNKRKPYDTAVDVGCGTGRYTLPLAAHFKNVIGVDISESQLEEAKQFCPLENVTFQVAAAENLPLEDASVDLVNAGLAAHWFNVEKFVHEAIRVLKPNGCLAVHACVPTFKIQDGHNDPALNAIIKEYMDKVSKYNYKNNNLMHHQYEEVFNAIPLKDKRWVTDIPVVFEMSVGEIIGLFQSIYMYQEFLKHDKNEAIRFLTQLEQRFVDILGDESESALIQFHIKHYCVQACKSS</sequence>
<name>A0AAD1SNJ6_PELCU</name>
<proteinExistence type="predicted"/>
<organism evidence="3 4">
    <name type="scientific">Pelobates cultripes</name>
    <name type="common">Western spadefoot toad</name>
    <dbReference type="NCBI Taxonomy" id="61616"/>
    <lineage>
        <taxon>Eukaryota</taxon>
        <taxon>Metazoa</taxon>
        <taxon>Chordata</taxon>
        <taxon>Craniata</taxon>
        <taxon>Vertebrata</taxon>
        <taxon>Euteleostomi</taxon>
        <taxon>Amphibia</taxon>
        <taxon>Batrachia</taxon>
        <taxon>Anura</taxon>
        <taxon>Pelobatoidea</taxon>
        <taxon>Pelobatidae</taxon>
        <taxon>Pelobates</taxon>
    </lineage>
</organism>
<dbReference type="PANTHER" id="PTHR44942">
    <property type="entry name" value="METHYLTRANSF_11 DOMAIN-CONTAINING PROTEIN"/>
    <property type="match status" value="1"/>
</dbReference>
<dbReference type="SUPFAM" id="SSF53335">
    <property type="entry name" value="S-adenosyl-L-methionine-dependent methyltransferases"/>
    <property type="match status" value="1"/>
</dbReference>
<evidence type="ECO:0000259" key="2">
    <source>
        <dbReference type="Pfam" id="PF08241"/>
    </source>
</evidence>
<dbReference type="CDD" id="cd02440">
    <property type="entry name" value="AdoMet_MTases"/>
    <property type="match status" value="1"/>
</dbReference>
<protein>
    <submittedName>
        <fullName evidence="3">Methyltransferase DDB_G0268948</fullName>
    </submittedName>
</protein>
<dbReference type="Pfam" id="PF08241">
    <property type="entry name" value="Methyltransf_11"/>
    <property type="match status" value="1"/>
</dbReference>
<keyword evidence="1" id="KW-0472">Membrane</keyword>
<dbReference type="PANTHER" id="PTHR44942:SF11">
    <property type="entry name" value="METHYLTRANSFERASE DDB_G0268948"/>
    <property type="match status" value="1"/>
</dbReference>
<evidence type="ECO:0000313" key="4">
    <source>
        <dbReference type="Proteomes" id="UP001295444"/>
    </source>
</evidence>
<dbReference type="InterPro" id="IPR013216">
    <property type="entry name" value="Methyltransf_11"/>
</dbReference>
<reference evidence="3" key="1">
    <citation type="submission" date="2022-03" db="EMBL/GenBank/DDBJ databases">
        <authorList>
            <person name="Alioto T."/>
            <person name="Alioto T."/>
            <person name="Gomez Garrido J."/>
        </authorList>
    </citation>
    <scope>NUCLEOTIDE SEQUENCE</scope>
</reference>
<keyword evidence="1" id="KW-0812">Transmembrane</keyword>
<keyword evidence="3" id="KW-0808">Transferase</keyword>
<keyword evidence="1" id="KW-1133">Transmembrane helix</keyword>
<feature type="transmembrane region" description="Helical" evidence="1">
    <location>
        <begin position="12"/>
        <end position="31"/>
    </location>
</feature>
<keyword evidence="3" id="KW-0489">Methyltransferase</keyword>
<dbReference type="InterPro" id="IPR029063">
    <property type="entry name" value="SAM-dependent_MTases_sf"/>
</dbReference>
<accession>A0AAD1SNJ6</accession>